<dbReference type="PROSITE" id="PS51186">
    <property type="entry name" value="GNAT"/>
    <property type="match status" value="1"/>
</dbReference>
<evidence type="ECO:0000313" key="4">
    <source>
        <dbReference type="EMBL" id="CCH80144.1"/>
    </source>
</evidence>
<evidence type="ECO:0000256" key="2">
    <source>
        <dbReference type="ARBA" id="ARBA00023315"/>
    </source>
</evidence>
<comment type="caution">
    <text evidence="4">The sequence shown here is derived from an EMBL/GenBank/DDBJ whole genome shotgun (WGS) entry which is preliminary data.</text>
</comment>
<dbReference type="Proteomes" id="UP000035721">
    <property type="component" value="Unassembled WGS sequence"/>
</dbReference>
<keyword evidence="5" id="KW-1185">Reference proteome</keyword>
<evidence type="ECO:0000259" key="3">
    <source>
        <dbReference type="PROSITE" id="PS51186"/>
    </source>
</evidence>
<evidence type="ECO:0000256" key="1">
    <source>
        <dbReference type="ARBA" id="ARBA00022679"/>
    </source>
</evidence>
<dbReference type="InterPro" id="IPR000182">
    <property type="entry name" value="GNAT_dom"/>
</dbReference>
<sequence length="172" mass="18936">MQAIRDAEPADLPFLHDVERDADRLFASVLGDVVWDASSGSWRAAQPGFLLVTGRPPVGFAHVLDLDGHLHVEQLCVRRRHQRLGLGGALLEAACEEAAARGVARITLMTYADIPWNGPFYTRHGFAELSAEQAQELPFITRLRAAEEALNLSDHGRRIMMARDLAPSSSSR</sequence>
<dbReference type="InterPro" id="IPR016181">
    <property type="entry name" value="Acyl_CoA_acyltransferase"/>
</dbReference>
<evidence type="ECO:0000313" key="5">
    <source>
        <dbReference type="Proteomes" id="UP000035721"/>
    </source>
</evidence>
<dbReference type="PANTHER" id="PTHR43800">
    <property type="entry name" value="PEPTIDYL-LYSINE N-ACETYLTRANSFERASE YJAB"/>
    <property type="match status" value="1"/>
</dbReference>
<dbReference type="Pfam" id="PF00583">
    <property type="entry name" value="Acetyltransf_1"/>
    <property type="match status" value="1"/>
</dbReference>
<reference evidence="4 5" key="1">
    <citation type="journal article" date="2013" name="ISME J.">
        <title>A metabolic model for members of the genus Tetrasphaera involved in enhanced biological phosphorus removal.</title>
        <authorList>
            <person name="Kristiansen R."/>
            <person name="Nguyen H.T.T."/>
            <person name="Saunders A.M."/>
            <person name="Nielsen J.L."/>
            <person name="Wimmer R."/>
            <person name="Le V.Q."/>
            <person name="McIlroy S.J."/>
            <person name="Petrovski S."/>
            <person name="Seviour R.J."/>
            <person name="Calteau A."/>
            <person name="Nielsen K.L."/>
            <person name="Nielsen P.H."/>
        </authorList>
    </citation>
    <scope>NUCLEOTIDE SEQUENCE [LARGE SCALE GENOMIC DNA]</scope>
    <source>
        <strain evidence="4 5">T1-X7</strain>
    </source>
</reference>
<name>A0A077M7R6_9MICO</name>
<dbReference type="EMBL" id="CAJB01000411">
    <property type="protein sequence ID" value="CCH80144.1"/>
    <property type="molecule type" value="Genomic_DNA"/>
</dbReference>
<dbReference type="PANTHER" id="PTHR43800:SF1">
    <property type="entry name" value="PEPTIDYL-LYSINE N-ACETYLTRANSFERASE YJAB"/>
    <property type="match status" value="1"/>
</dbReference>
<feature type="domain" description="N-acetyltransferase" evidence="3">
    <location>
        <begin position="2"/>
        <end position="153"/>
    </location>
</feature>
<dbReference type="RefSeq" id="WP_083454980.1">
    <property type="nucleotide sequence ID" value="NZ_HF570958.1"/>
</dbReference>
<dbReference type="Gene3D" id="3.40.630.30">
    <property type="match status" value="1"/>
</dbReference>
<dbReference type="SUPFAM" id="SSF55729">
    <property type="entry name" value="Acyl-CoA N-acyltransferases (Nat)"/>
    <property type="match status" value="1"/>
</dbReference>
<keyword evidence="2" id="KW-0012">Acyltransferase</keyword>
<dbReference type="STRING" id="1194083.BN12_770008"/>
<accession>A0A077M7R6</accession>
<dbReference type="AlphaFoldDB" id="A0A077M7R6"/>
<gene>
    <name evidence="4" type="ORF">BN12_770008</name>
</gene>
<protein>
    <submittedName>
        <fullName evidence="4">Putative acetyltransferase</fullName>
    </submittedName>
</protein>
<organism evidence="4 5">
    <name type="scientific">Nostocoides japonicum T1-X7</name>
    <dbReference type="NCBI Taxonomy" id="1194083"/>
    <lineage>
        <taxon>Bacteria</taxon>
        <taxon>Bacillati</taxon>
        <taxon>Actinomycetota</taxon>
        <taxon>Actinomycetes</taxon>
        <taxon>Micrococcales</taxon>
        <taxon>Intrasporangiaceae</taxon>
        <taxon>Nostocoides</taxon>
    </lineage>
</organism>
<keyword evidence="1 4" id="KW-0808">Transferase</keyword>
<proteinExistence type="predicted"/>
<dbReference type="GO" id="GO:0016747">
    <property type="term" value="F:acyltransferase activity, transferring groups other than amino-acyl groups"/>
    <property type="evidence" value="ECO:0007669"/>
    <property type="project" value="InterPro"/>
</dbReference>
<dbReference type="OrthoDB" id="7183442at2"/>